<keyword evidence="3" id="KW-0804">Transcription</keyword>
<evidence type="ECO:0000256" key="2">
    <source>
        <dbReference type="ARBA" id="ARBA00023125"/>
    </source>
</evidence>
<accession>A0A3S4VAL8</accession>
<dbReference type="Pfam" id="PF00392">
    <property type="entry name" value="GntR"/>
    <property type="match status" value="1"/>
</dbReference>
<organism evidence="5 6">
    <name type="scientific">Mycolicibacterium chitae</name>
    <name type="common">Mycobacterium chitae</name>
    <dbReference type="NCBI Taxonomy" id="1792"/>
    <lineage>
        <taxon>Bacteria</taxon>
        <taxon>Bacillati</taxon>
        <taxon>Actinomycetota</taxon>
        <taxon>Actinomycetes</taxon>
        <taxon>Mycobacteriales</taxon>
        <taxon>Mycobacteriaceae</taxon>
        <taxon>Mycolicibacterium</taxon>
    </lineage>
</organism>
<evidence type="ECO:0000313" key="6">
    <source>
        <dbReference type="Proteomes" id="UP000282551"/>
    </source>
</evidence>
<gene>
    <name evidence="5" type="primary">ydfH_5</name>
    <name evidence="5" type="ORF">NCTC10485_01740</name>
</gene>
<proteinExistence type="predicted"/>
<dbReference type="OrthoDB" id="9816161at2"/>
<dbReference type="InterPro" id="IPR011711">
    <property type="entry name" value="GntR_C"/>
</dbReference>
<evidence type="ECO:0000256" key="3">
    <source>
        <dbReference type="ARBA" id="ARBA00023163"/>
    </source>
</evidence>
<keyword evidence="1" id="KW-0805">Transcription regulation</keyword>
<evidence type="ECO:0000313" key="5">
    <source>
        <dbReference type="EMBL" id="VEG47459.1"/>
    </source>
</evidence>
<dbReference type="RefSeq" id="WP_126333391.1">
    <property type="nucleotide sequence ID" value="NZ_AP022604.1"/>
</dbReference>
<dbReference type="Gene3D" id="1.10.10.10">
    <property type="entry name" value="Winged helix-like DNA-binding domain superfamily/Winged helix DNA-binding domain"/>
    <property type="match status" value="1"/>
</dbReference>
<dbReference type="AlphaFoldDB" id="A0A3S4VAL8"/>
<dbReference type="Proteomes" id="UP000282551">
    <property type="component" value="Chromosome"/>
</dbReference>
<dbReference type="SMART" id="SM00345">
    <property type="entry name" value="HTH_GNTR"/>
    <property type="match status" value="1"/>
</dbReference>
<dbReference type="SUPFAM" id="SSF46785">
    <property type="entry name" value="Winged helix' DNA-binding domain"/>
    <property type="match status" value="1"/>
</dbReference>
<reference evidence="5 6" key="1">
    <citation type="submission" date="2018-12" db="EMBL/GenBank/DDBJ databases">
        <authorList>
            <consortium name="Pathogen Informatics"/>
        </authorList>
    </citation>
    <scope>NUCLEOTIDE SEQUENCE [LARGE SCALE GENOMIC DNA]</scope>
    <source>
        <strain evidence="5 6">NCTC10485</strain>
    </source>
</reference>
<dbReference type="GO" id="GO:0003677">
    <property type="term" value="F:DNA binding"/>
    <property type="evidence" value="ECO:0007669"/>
    <property type="project" value="UniProtKB-KW"/>
</dbReference>
<name>A0A3S4VAL8_MYCCI</name>
<dbReference type="Pfam" id="PF07729">
    <property type="entry name" value="FCD"/>
    <property type="match status" value="1"/>
</dbReference>
<dbReference type="InterPro" id="IPR036390">
    <property type="entry name" value="WH_DNA-bd_sf"/>
</dbReference>
<keyword evidence="2" id="KW-0238">DNA-binding</keyword>
<dbReference type="SMART" id="SM00895">
    <property type="entry name" value="FCD"/>
    <property type="match status" value="1"/>
</dbReference>
<dbReference type="InterPro" id="IPR008920">
    <property type="entry name" value="TF_FadR/GntR_C"/>
</dbReference>
<dbReference type="InterPro" id="IPR000524">
    <property type="entry name" value="Tscrpt_reg_HTH_GntR"/>
</dbReference>
<evidence type="ECO:0000259" key="4">
    <source>
        <dbReference type="PROSITE" id="PS50949"/>
    </source>
</evidence>
<dbReference type="PANTHER" id="PTHR43537:SF45">
    <property type="entry name" value="GNTR FAMILY REGULATORY PROTEIN"/>
    <property type="match status" value="1"/>
</dbReference>
<dbReference type="InterPro" id="IPR036388">
    <property type="entry name" value="WH-like_DNA-bd_sf"/>
</dbReference>
<dbReference type="PROSITE" id="PS50949">
    <property type="entry name" value="HTH_GNTR"/>
    <property type="match status" value="1"/>
</dbReference>
<dbReference type="GO" id="GO:0003700">
    <property type="term" value="F:DNA-binding transcription factor activity"/>
    <property type="evidence" value="ECO:0007669"/>
    <property type="project" value="InterPro"/>
</dbReference>
<dbReference type="Gene3D" id="1.20.120.530">
    <property type="entry name" value="GntR ligand-binding domain-like"/>
    <property type="match status" value="1"/>
</dbReference>
<dbReference type="SUPFAM" id="SSF48008">
    <property type="entry name" value="GntR ligand-binding domain-like"/>
    <property type="match status" value="1"/>
</dbReference>
<dbReference type="PANTHER" id="PTHR43537">
    <property type="entry name" value="TRANSCRIPTIONAL REGULATOR, GNTR FAMILY"/>
    <property type="match status" value="1"/>
</dbReference>
<feature type="domain" description="HTH gntR-type" evidence="4">
    <location>
        <begin position="8"/>
        <end position="76"/>
    </location>
</feature>
<evidence type="ECO:0000256" key="1">
    <source>
        <dbReference type="ARBA" id="ARBA00023015"/>
    </source>
</evidence>
<dbReference type="EMBL" id="LR134355">
    <property type="protein sequence ID" value="VEG47459.1"/>
    <property type="molecule type" value="Genomic_DNA"/>
</dbReference>
<keyword evidence="6" id="KW-1185">Reference proteome</keyword>
<sequence>MTALPVPPSRVEQVYDAIIDEICSGELAGGAPLRQELLAERFQISRQPIQQALLLLKSHGLVRETANRRGLEVVPLDEKFVVDLYEMRAAIDGLAARRAADRRTDRDIDYIAEVLARGQQAVAEGSFAHMITADMEFHQYLLKVADNTLLLETTAVLFHNVRRVMGEVLRHSGTPQWVWNEHKKIHDAIVAGDADLADQLSKEHADHGCELILGAMRGDNVENLFAS</sequence>
<protein>
    <submittedName>
        <fullName evidence="5">Transcriptional regulator</fullName>
    </submittedName>
</protein>